<reference evidence="2 3" key="1">
    <citation type="submission" date="2015-01" db="EMBL/GenBank/DDBJ databases">
        <title>Vibrio sp. C5 JCM 19232 whole genome shotgun sequence.</title>
        <authorList>
            <person name="Sawabe T."/>
            <person name="Meirelles P."/>
            <person name="Feng G."/>
            <person name="Sayaka M."/>
            <person name="Hattori M."/>
            <person name="Ohkuma M."/>
        </authorList>
    </citation>
    <scope>NUCLEOTIDE SEQUENCE [LARGE SCALE GENOMIC DNA]</scope>
    <source>
        <strain evidence="2 3">JCM19232</strain>
    </source>
</reference>
<reference evidence="2 3" key="2">
    <citation type="submission" date="2015-01" db="EMBL/GenBank/DDBJ databases">
        <authorList>
            <consortium name="NBRP consortium"/>
            <person name="Sawabe T."/>
            <person name="Meirelles P."/>
            <person name="Feng G."/>
            <person name="Sayaka M."/>
            <person name="Hattori M."/>
            <person name="Ohkuma M."/>
        </authorList>
    </citation>
    <scope>NUCLEOTIDE SEQUENCE [LARGE SCALE GENOMIC DNA]</scope>
    <source>
        <strain evidence="2 3">JCM19232</strain>
    </source>
</reference>
<gene>
    <name evidence="2" type="ORF">JCM19232_4577</name>
</gene>
<dbReference type="Proteomes" id="UP000031670">
    <property type="component" value="Unassembled WGS sequence"/>
</dbReference>
<accession>A0A0B8P7V3</accession>
<comment type="caution">
    <text evidence="2">The sequence shown here is derived from an EMBL/GenBank/DDBJ whole genome shotgun (WGS) entry which is preliminary data.</text>
</comment>
<evidence type="ECO:0000313" key="2">
    <source>
        <dbReference type="EMBL" id="GAM62900.1"/>
    </source>
</evidence>
<feature type="region of interest" description="Disordered" evidence="1">
    <location>
        <begin position="60"/>
        <end position="85"/>
    </location>
</feature>
<protein>
    <submittedName>
        <fullName evidence="2">Uncharacterized protein</fullName>
    </submittedName>
</protein>
<sequence length="85" mass="9333">MTLQNQIDKNLVRYMELIPGTSAFIDARSPGSDKKDNFCIIGAGVAESTRQHVHIRETSGFNIGAAGQPPGIKTHYTRTEPLNYS</sequence>
<proteinExistence type="predicted"/>
<evidence type="ECO:0000256" key="1">
    <source>
        <dbReference type="SAM" id="MobiDB-lite"/>
    </source>
</evidence>
<evidence type="ECO:0000313" key="3">
    <source>
        <dbReference type="Proteomes" id="UP000031670"/>
    </source>
</evidence>
<dbReference type="AlphaFoldDB" id="A0A0B8P7V3"/>
<dbReference type="EMBL" id="BBSA01000007">
    <property type="protein sequence ID" value="GAM62900.1"/>
    <property type="molecule type" value="Genomic_DNA"/>
</dbReference>
<name>A0A0B8P7V3_9VIBR</name>
<organism evidence="2 3">
    <name type="scientific">Vibrio ishigakensis</name>
    <dbReference type="NCBI Taxonomy" id="1481914"/>
    <lineage>
        <taxon>Bacteria</taxon>
        <taxon>Pseudomonadati</taxon>
        <taxon>Pseudomonadota</taxon>
        <taxon>Gammaproteobacteria</taxon>
        <taxon>Vibrionales</taxon>
        <taxon>Vibrionaceae</taxon>
        <taxon>Vibrio</taxon>
    </lineage>
</organism>